<dbReference type="EMBL" id="JAIQCV010000005">
    <property type="protein sequence ID" value="KAH1097383.1"/>
    <property type="molecule type" value="Genomic_DNA"/>
</dbReference>
<organism evidence="1 2">
    <name type="scientific">Gossypium stocksii</name>
    <dbReference type="NCBI Taxonomy" id="47602"/>
    <lineage>
        <taxon>Eukaryota</taxon>
        <taxon>Viridiplantae</taxon>
        <taxon>Streptophyta</taxon>
        <taxon>Embryophyta</taxon>
        <taxon>Tracheophyta</taxon>
        <taxon>Spermatophyta</taxon>
        <taxon>Magnoliopsida</taxon>
        <taxon>eudicotyledons</taxon>
        <taxon>Gunneridae</taxon>
        <taxon>Pentapetalae</taxon>
        <taxon>rosids</taxon>
        <taxon>malvids</taxon>
        <taxon>Malvales</taxon>
        <taxon>Malvaceae</taxon>
        <taxon>Malvoideae</taxon>
        <taxon>Gossypium</taxon>
    </lineage>
</organism>
<evidence type="ECO:0000313" key="1">
    <source>
        <dbReference type="EMBL" id="KAH1097383.1"/>
    </source>
</evidence>
<accession>A0A9D4A7G9</accession>
<dbReference type="OrthoDB" id="1822920at2759"/>
<dbReference type="Gene3D" id="1.10.238.10">
    <property type="entry name" value="EF-hand"/>
    <property type="match status" value="1"/>
</dbReference>
<dbReference type="Proteomes" id="UP000828251">
    <property type="component" value="Unassembled WGS sequence"/>
</dbReference>
<protein>
    <submittedName>
        <fullName evidence="1">Uncharacterized protein</fullName>
    </submittedName>
</protein>
<comment type="caution">
    <text evidence="1">The sequence shown here is derived from an EMBL/GenBank/DDBJ whole genome shotgun (WGS) entry which is preliminary data.</text>
</comment>
<sequence>MKAEKQGYFTLEEWRRGLKALRVDTLDNVKESKMASNFTAMSSVGSFVAHNGLVMNKKLSSSSNRLSSLASIY</sequence>
<keyword evidence="2" id="KW-1185">Reference proteome</keyword>
<reference evidence="1 2" key="1">
    <citation type="journal article" date="2021" name="Plant Biotechnol. J.">
        <title>Multi-omics assisted identification of the key and species-specific regulatory components of drought-tolerant mechanisms in Gossypium stocksii.</title>
        <authorList>
            <person name="Yu D."/>
            <person name="Ke L."/>
            <person name="Zhang D."/>
            <person name="Wu Y."/>
            <person name="Sun Y."/>
            <person name="Mei J."/>
            <person name="Sun J."/>
            <person name="Sun Y."/>
        </authorList>
    </citation>
    <scope>NUCLEOTIDE SEQUENCE [LARGE SCALE GENOMIC DNA]</scope>
    <source>
        <strain evidence="2">cv. E1</strain>
        <tissue evidence="1">Leaf</tissue>
    </source>
</reference>
<dbReference type="AlphaFoldDB" id="A0A9D4A7G9"/>
<evidence type="ECO:0000313" key="2">
    <source>
        <dbReference type="Proteomes" id="UP000828251"/>
    </source>
</evidence>
<proteinExistence type="predicted"/>
<name>A0A9D4A7G9_9ROSI</name>
<gene>
    <name evidence="1" type="ORF">J1N35_014304</name>
</gene>